<organism evidence="2 3">
    <name type="scientific">Roseiterribacter gracilis</name>
    <dbReference type="NCBI Taxonomy" id="2812848"/>
    <lineage>
        <taxon>Bacteria</taxon>
        <taxon>Pseudomonadati</taxon>
        <taxon>Pseudomonadota</taxon>
        <taxon>Alphaproteobacteria</taxon>
        <taxon>Rhodospirillales</taxon>
        <taxon>Roseiterribacteraceae</taxon>
        <taxon>Roseiterribacter</taxon>
    </lineage>
</organism>
<evidence type="ECO:0000313" key="3">
    <source>
        <dbReference type="Proteomes" id="UP000681075"/>
    </source>
</evidence>
<protein>
    <submittedName>
        <fullName evidence="2">Uncharacterized protein</fullName>
    </submittedName>
</protein>
<feature type="transmembrane region" description="Helical" evidence="1">
    <location>
        <begin position="121"/>
        <end position="142"/>
    </location>
</feature>
<dbReference type="AlphaFoldDB" id="A0A8S8X8U6"/>
<name>A0A8S8X8U6_9PROT</name>
<dbReference type="EMBL" id="BOPV01000001">
    <property type="protein sequence ID" value="GIL37949.1"/>
    <property type="molecule type" value="Genomic_DNA"/>
</dbReference>
<dbReference type="RefSeq" id="WP_420240856.1">
    <property type="nucleotide sequence ID" value="NZ_BOPV01000001.1"/>
</dbReference>
<proteinExistence type="predicted"/>
<sequence length="243" mass="27953">MLAWFLRRSGVRLQTVRRDAYDQAFLTELFDLSRTVIGEQWDGFRTHAETTALVHVFRDVKDGSAIGFQFWRVVPLQLPRSQAILGGKLRVKPEFRRRSLHILSALLFYLHCKARHPTTRFYRLSLAALFGFVSVTGALAWFRFFDEDDRSEEGQALSAAFAAFAADNGFRIEPKGLVHTGVGVAEATLAQFGPAYFEREATRAYVARNPDFRTNCCSVAFWFRFDRRNIISMLRTVWRKSRA</sequence>
<keyword evidence="1" id="KW-1133">Transmembrane helix</keyword>
<evidence type="ECO:0000256" key="1">
    <source>
        <dbReference type="SAM" id="Phobius"/>
    </source>
</evidence>
<evidence type="ECO:0000313" key="2">
    <source>
        <dbReference type="EMBL" id="GIL37949.1"/>
    </source>
</evidence>
<keyword evidence="1" id="KW-0472">Membrane</keyword>
<keyword evidence="1" id="KW-0812">Transmembrane</keyword>
<comment type="caution">
    <text evidence="2">The sequence shown here is derived from an EMBL/GenBank/DDBJ whole genome shotgun (WGS) entry which is preliminary data.</text>
</comment>
<keyword evidence="3" id="KW-1185">Reference proteome</keyword>
<dbReference type="Proteomes" id="UP000681075">
    <property type="component" value="Unassembled WGS sequence"/>
</dbReference>
<gene>
    <name evidence="2" type="ORF">TMPK1_01860</name>
</gene>
<reference evidence="2" key="1">
    <citation type="submission" date="2021-02" db="EMBL/GenBank/DDBJ databases">
        <title>Genome sequence of Rhodospirillales sp. strain TMPK1 isolated from soil.</title>
        <authorList>
            <person name="Nakai R."/>
            <person name="Kusada H."/>
            <person name="Tamaki H."/>
        </authorList>
    </citation>
    <scope>NUCLEOTIDE SEQUENCE</scope>
    <source>
        <strain evidence="2">TMPK1</strain>
    </source>
</reference>
<accession>A0A8S8X8U6</accession>